<dbReference type="InterPro" id="IPR035921">
    <property type="entry name" value="F/V-ATP_Csub_sf"/>
</dbReference>
<sequence length="146" mass="14576">MNVLTFITIGTALLVLGTISLGVYFNYHGCDAKQVKLKKFLKLNLSTFIPMLVAALIVMAPGVVAAATGGEPGGISDAGLGYIAAALSTGLACVGAGYAVGVVGSAALGAVSEDPKILGKTLIFVGLAEGVAIYGLVISIMIFGSL</sequence>
<dbReference type="SUPFAM" id="SSF81333">
    <property type="entry name" value="F1F0 ATP synthase subunit C"/>
    <property type="match status" value="1"/>
</dbReference>
<keyword evidence="7 8" id="KW-0472">Membrane</keyword>
<gene>
    <name evidence="10" type="primary">atpH_1</name>
    <name evidence="10" type="ORF">ACWI_03850</name>
</gene>
<evidence type="ECO:0000256" key="4">
    <source>
        <dbReference type="ARBA" id="ARBA00022692"/>
    </source>
</evidence>
<accession>A0A1F2PMF6</accession>
<keyword evidence="5 8" id="KW-1133">Transmembrane helix</keyword>
<dbReference type="OrthoDB" id="5771683at2"/>
<comment type="subcellular location">
    <subcellularLocation>
        <location evidence="1">Membrane</location>
        <topology evidence="1">Multi-pass membrane protein</topology>
    </subcellularLocation>
</comment>
<dbReference type="STRING" id="52694.ACWI_03850"/>
<dbReference type="CDD" id="cd18120">
    <property type="entry name" value="ATP-synt_Vo_Ao_c"/>
    <property type="match status" value="1"/>
</dbReference>
<evidence type="ECO:0000256" key="1">
    <source>
        <dbReference type="ARBA" id="ARBA00004141"/>
    </source>
</evidence>
<comment type="caution">
    <text evidence="10">The sequence shown here is derived from an EMBL/GenBank/DDBJ whole genome shotgun (WGS) entry which is preliminary data.</text>
</comment>
<dbReference type="AlphaFoldDB" id="A0A1F2PMF6"/>
<evidence type="ECO:0000256" key="7">
    <source>
        <dbReference type="ARBA" id="ARBA00023136"/>
    </source>
</evidence>
<feature type="transmembrane region" description="Helical" evidence="8">
    <location>
        <begin position="48"/>
        <end position="68"/>
    </location>
</feature>
<keyword evidence="4 8" id="KW-0812">Transmembrane</keyword>
<evidence type="ECO:0000256" key="3">
    <source>
        <dbReference type="ARBA" id="ARBA00022448"/>
    </source>
</evidence>
<dbReference type="Proteomes" id="UP000176244">
    <property type="component" value="Unassembled WGS sequence"/>
</dbReference>
<name>A0A1F2PMF6_9FIRM</name>
<keyword evidence="6 8" id="KW-0406">Ion transport</keyword>
<dbReference type="GO" id="GO:0033179">
    <property type="term" value="C:proton-transporting V-type ATPase, V0 domain"/>
    <property type="evidence" value="ECO:0007669"/>
    <property type="project" value="InterPro"/>
</dbReference>
<evidence type="ECO:0000256" key="8">
    <source>
        <dbReference type="RuleBase" id="RU363060"/>
    </source>
</evidence>
<feature type="transmembrane region" description="Helical" evidence="8">
    <location>
        <begin position="122"/>
        <end position="143"/>
    </location>
</feature>
<comment type="similarity">
    <text evidence="2 8">Belongs to the V-ATPase proteolipid subunit family.</text>
</comment>
<feature type="transmembrane region" description="Helical" evidence="8">
    <location>
        <begin position="80"/>
        <end position="110"/>
    </location>
</feature>
<protein>
    <submittedName>
        <fullName evidence="10">ATP synthase subunit c</fullName>
    </submittedName>
</protein>
<dbReference type="EMBL" id="LKEU01000012">
    <property type="protein sequence ID" value="OFV72135.1"/>
    <property type="molecule type" value="Genomic_DNA"/>
</dbReference>
<feature type="transmembrane region" description="Helical" evidence="8">
    <location>
        <begin position="6"/>
        <end position="27"/>
    </location>
</feature>
<dbReference type="InterPro" id="IPR002379">
    <property type="entry name" value="ATPase_proteolipid_c-like_dom"/>
</dbReference>
<evidence type="ECO:0000313" key="11">
    <source>
        <dbReference type="Proteomes" id="UP000176244"/>
    </source>
</evidence>
<dbReference type="GO" id="GO:0046961">
    <property type="term" value="F:proton-transporting ATPase activity, rotational mechanism"/>
    <property type="evidence" value="ECO:0007669"/>
    <property type="project" value="InterPro"/>
</dbReference>
<evidence type="ECO:0000256" key="2">
    <source>
        <dbReference type="ARBA" id="ARBA00007296"/>
    </source>
</evidence>
<evidence type="ECO:0000256" key="6">
    <source>
        <dbReference type="ARBA" id="ARBA00023065"/>
    </source>
</evidence>
<dbReference type="PRINTS" id="PR00122">
    <property type="entry name" value="VACATPASE"/>
</dbReference>
<evidence type="ECO:0000259" key="9">
    <source>
        <dbReference type="Pfam" id="PF00137"/>
    </source>
</evidence>
<evidence type="ECO:0000256" key="5">
    <source>
        <dbReference type="ARBA" id="ARBA00022989"/>
    </source>
</evidence>
<dbReference type="Pfam" id="PF00137">
    <property type="entry name" value="ATP-synt_C"/>
    <property type="match status" value="1"/>
</dbReference>
<keyword evidence="3 8" id="KW-0813">Transport</keyword>
<dbReference type="InterPro" id="IPR000245">
    <property type="entry name" value="ATPase_proteolipid_csu"/>
</dbReference>
<feature type="domain" description="V-ATPase proteolipid subunit C-like" evidence="9">
    <location>
        <begin position="83"/>
        <end position="142"/>
    </location>
</feature>
<organism evidence="10 11">
    <name type="scientific">Acetobacterium wieringae</name>
    <dbReference type="NCBI Taxonomy" id="52694"/>
    <lineage>
        <taxon>Bacteria</taxon>
        <taxon>Bacillati</taxon>
        <taxon>Bacillota</taxon>
        <taxon>Clostridia</taxon>
        <taxon>Eubacteriales</taxon>
        <taxon>Eubacteriaceae</taxon>
        <taxon>Acetobacterium</taxon>
    </lineage>
</organism>
<dbReference type="RefSeq" id="WP_070369752.1">
    <property type="nucleotide sequence ID" value="NZ_LKEU01000012.1"/>
</dbReference>
<dbReference type="Gene3D" id="1.20.120.610">
    <property type="entry name" value="lithium bound rotor ring of v- atpase"/>
    <property type="match status" value="1"/>
</dbReference>
<evidence type="ECO:0000313" key="10">
    <source>
        <dbReference type="EMBL" id="OFV72135.1"/>
    </source>
</evidence>
<reference evidence="10 11" key="1">
    <citation type="submission" date="2015-09" db="EMBL/GenBank/DDBJ databases">
        <title>Genome sequence of Acetobacterium wieringae DSM 1911.</title>
        <authorList>
            <person name="Poehlein A."/>
            <person name="Bengelsdorf F.R."/>
            <person name="Schiel-Bengelsdorf B."/>
            <person name="Duerre P."/>
            <person name="Daniel R."/>
        </authorList>
    </citation>
    <scope>NUCLEOTIDE SEQUENCE [LARGE SCALE GENOMIC DNA]</scope>
    <source>
        <strain evidence="10 11">DSM 1911</strain>
    </source>
</reference>
<proteinExistence type="inferred from homology"/>